<reference evidence="4" key="2">
    <citation type="submission" date="2020-11" db="EMBL/GenBank/DDBJ databases">
        <authorList>
            <person name="Cecchin M."/>
            <person name="Marcolungo L."/>
            <person name="Rossato M."/>
            <person name="Girolomoni L."/>
            <person name="Cosentino E."/>
            <person name="Cuine S."/>
            <person name="Li-Beisson Y."/>
            <person name="Delledonne M."/>
            <person name="Ballottari M."/>
        </authorList>
    </citation>
    <scope>NUCLEOTIDE SEQUENCE</scope>
    <source>
        <strain evidence="4">211/11P</strain>
        <tissue evidence="4">Whole cell</tissue>
    </source>
</reference>
<accession>A0A9D4TVG6</accession>
<keyword evidence="5" id="KW-1185">Reference proteome</keyword>
<feature type="compositionally biased region" description="Polar residues" evidence="2">
    <location>
        <begin position="480"/>
        <end position="493"/>
    </location>
</feature>
<dbReference type="InterPro" id="IPR045865">
    <property type="entry name" value="ACT-like_dom_sf"/>
</dbReference>
<evidence type="ECO:0000259" key="3">
    <source>
        <dbReference type="PROSITE" id="PS51671"/>
    </source>
</evidence>
<keyword evidence="1" id="KW-0677">Repeat</keyword>
<dbReference type="EMBL" id="SIDB01000002">
    <property type="protein sequence ID" value="KAI3435844.1"/>
    <property type="molecule type" value="Genomic_DNA"/>
</dbReference>
<dbReference type="Pfam" id="PF24931">
    <property type="entry name" value="ACT_ACR9_3rd"/>
    <property type="match status" value="1"/>
</dbReference>
<dbReference type="Proteomes" id="UP001055712">
    <property type="component" value="Unassembled WGS sequence"/>
</dbReference>
<dbReference type="InterPro" id="IPR056816">
    <property type="entry name" value="ACR2/9/10_N"/>
</dbReference>
<organism evidence="4 5">
    <name type="scientific">Chlorella vulgaris</name>
    <name type="common">Green alga</name>
    <dbReference type="NCBI Taxonomy" id="3077"/>
    <lineage>
        <taxon>Eukaryota</taxon>
        <taxon>Viridiplantae</taxon>
        <taxon>Chlorophyta</taxon>
        <taxon>core chlorophytes</taxon>
        <taxon>Trebouxiophyceae</taxon>
        <taxon>Chlorellales</taxon>
        <taxon>Chlorellaceae</taxon>
        <taxon>Chlorella clade</taxon>
        <taxon>Chlorella</taxon>
    </lineage>
</organism>
<sequence length="507" mass="55716">MTDYDEETVTIRRLPEEDLSVREVRISCPDATGLGVDIARMLLDFGLRIIRGDISTDGKWCFIIFKVCLSSGVPPRWQLLKSRLESICPSGTDTLQQLWRWRSMPKEQQAFLLQVAGYDRQGMLHSLSHALWESDATVFKAHVTTSPNGKVADMFWIYDNRGELPEHHRVLEVCDRVKGALGPDTDCTITPAPADSLAAGSTTSTALGRKACKDVTSTSNLRRIVGSKKGLNQGSSESLEGPKDIFPLRKPEVEVEVCVDNETSPAHTLLTLRCRDRKGLLYDLFRSLKDIDLRVAYGKVEVFEEGSCEVDLFVQDSEGARVGDQELLQELRERVRVAVALPVHINIRDVFDASCTELTVTAFIDSGGRGRPRVTFDVTQGLSAAGVGVFMADVYIESPEEVDACGWPETGGPTAQEMHRFLIHLPSGQPVSSERDKRAIYEVVKSHLMGTSLQQQQLAAAGAGSFEGVRGGGEPGSMESLHSTGSSVHDPQQQSLLRALSGKWKFG</sequence>
<dbReference type="Pfam" id="PF24926">
    <property type="entry name" value="ACT_ACR9_C"/>
    <property type="match status" value="1"/>
</dbReference>
<evidence type="ECO:0000256" key="2">
    <source>
        <dbReference type="SAM" id="MobiDB-lite"/>
    </source>
</evidence>
<dbReference type="AlphaFoldDB" id="A0A9D4TVG6"/>
<dbReference type="InterPro" id="IPR002912">
    <property type="entry name" value="ACT_dom"/>
</dbReference>
<protein>
    <recommendedName>
        <fullName evidence="3">ACT domain-containing protein</fullName>
    </recommendedName>
</protein>
<feature type="region of interest" description="Disordered" evidence="2">
    <location>
        <begin position="464"/>
        <end position="493"/>
    </location>
</feature>
<proteinExistence type="predicted"/>
<dbReference type="SUPFAM" id="SSF55021">
    <property type="entry name" value="ACT-like"/>
    <property type="match status" value="2"/>
</dbReference>
<feature type="domain" description="ACT" evidence="3">
    <location>
        <begin position="269"/>
        <end position="348"/>
    </location>
</feature>
<evidence type="ECO:0000313" key="4">
    <source>
        <dbReference type="EMBL" id="KAI3435844.1"/>
    </source>
</evidence>
<name>A0A9D4TVG6_CHLVU</name>
<evidence type="ECO:0000313" key="5">
    <source>
        <dbReference type="Proteomes" id="UP001055712"/>
    </source>
</evidence>
<dbReference type="InterPro" id="IPR056805">
    <property type="entry name" value="ACT_ACR9/10_C"/>
</dbReference>
<dbReference type="InterPro" id="IPR040217">
    <property type="entry name" value="ACR1-12"/>
</dbReference>
<dbReference type="PANTHER" id="PTHR31096:SF65">
    <property type="entry name" value="ACT DOMAIN-CONTAINING PROTEIN ACR9"/>
    <property type="match status" value="1"/>
</dbReference>
<reference evidence="4" key="1">
    <citation type="journal article" date="2019" name="Plant J.">
        <title>Chlorella vulgaris genome assembly and annotation reveals the molecular basis for metabolic acclimation to high light conditions.</title>
        <authorList>
            <person name="Cecchin M."/>
            <person name="Marcolungo L."/>
            <person name="Rossato M."/>
            <person name="Girolomoni L."/>
            <person name="Cosentino E."/>
            <person name="Cuine S."/>
            <person name="Li-Beisson Y."/>
            <person name="Delledonne M."/>
            <person name="Ballottari M."/>
        </authorList>
    </citation>
    <scope>NUCLEOTIDE SEQUENCE</scope>
    <source>
        <strain evidence="4">211/11P</strain>
    </source>
</reference>
<dbReference type="PANTHER" id="PTHR31096">
    <property type="entry name" value="ACT DOMAIN-CONTAINING PROTEIN ACR4-RELATED"/>
    <property type="match status" value="1"/>
</dbReference>
<dbReference type="PROSITE" id="PS51671">
    <property type="entry name" value="ACT"/>
    <property type="match status" value="1"/>
</dbReference>
<comment type="caution">
    <text evidence="4">The sequence shown here is derived from an EMBL/GenBank/DDBJ whole genome shotgun (WGS) entry which is preliminary data.</text>
</comment>
<dbReference type="OrthoDB" id="2019824at2759"/>
<evidence type="ECO:0000256" key="1">
    <source>
        <dbReference type="ARBA" id="ARBA00022737"/>
    </source>
</evidence>
<gene>
    <name evidence="4" type="ORF">D9Q98_001902</name>
</gene>
<dbReference type="Pfam" id="PF24914">
    <property type="entry name" value="ACR10_N"/>
    <property type="match status" value="1"/>
</dbReference>